<proteinExistence type="predicted"/>
<dbReference type="STRING" id="1076872.G8ZQA5"/>
<dbReference type="GO" id="GO:0003677">
    <property type="term" value="F:DNA binding"/>
    <property type="evidence" value="ECO:0007669"/>
    <property type="project" value="InterPro"/>
</dbReference>
<dbReference type="HOGENOM" id="CLU_389886_0_0_1"/>
<feature type="domain" description="DOD-type homing endonuclease" evidence="1">
    <location>
        <begin position="218"/>
        <end position="364"/>
    </location>
</feature>
<reference evidence="2 3" key="1">
    <citation type="journal article" date="2011" name="Proc. Natl. Acad. Sci. U.S.A.">
        <title>Evolutionary erosion of yeast sex chromosomes by mating-type switching accidents.</title>
        <authorList>
            <person name="Gordon J.L."/>
            <person name="Armisen D."/>
            <person name="Proux-Wera E."/>
            <person name="Oheigeartaigh S.S."/>
            <person name="Byrne K.P."/>
            <person name="Wolfe K.H."/>
        </authorList>
    </citation>
    <scope>NUCLEOTIDE SEQUENCE [LARGE SCALE GENOMIC DNA]</scope>
    <source>
        <strain evidence="3">ATCC 10662 / CBS 1146 / NBRC 0425 / NCYC 2629 / NRRL Y-866</strain>
    </source>
</reference>
<evidence type="ECO:0000313" key="3">
    <source>
        <dbReference type="Proteomes" id="UP000005627"/>
    </source>
</evidence>
<dbReference type="Proteomes" id="UP000005627">
    <property type="component" value="Chromosome 2"/>
</dbReference>
<dbReference type="GO" id="GO:0030908">
    <property type="term" value="P:protein splicing"/>
    <property type="evidence" value="ECO:0007669"/>
    <property type="project" value="InterPro"/>
</dbReference>
<organism evidence="2 3">
    <name type="scientific">Torulaspora delbrueckii</name>
    <name type="common">Yeast</name>
    <name type="synonym">Candida colliculosa</name>
    <dbReference type="NCBI Taxonomy" id="4950"/>
    <lineage>
        <taxon>Eukaryota</taxon>
        <taxon>Fungi</taxon>
        <taxon>Dikarya</taxon>
        <taxon>Ascomycota</taxon>
        <taxon>Saccharomycotina</taxon>
        <taxon>Saccharomycetes</taxon>
        <taxon>Saccharomycetales</taxon>
        <taxon>Saccharomycetaceae</taxon>
        <taxon>Torulaspora</taxon>
    </lineage>
</organism>
<dbReference type="Gene3D" id="3.10.28.10">
    <property type="entry name" value="Homing endonucleases"/>
    <property type="match status" value="1"/>
</dbReference>
<dbReference type="GeneID" id="11505115"/>
<dbReference type="GO" id="GO:0004519">
    <property type="term" value="F:endonuclease activity"/>
    <property type="evidence" value="ECO:0007669"/>
    <property type="project" value="InterPro"/>
</dbReference>
<dbReference type="InterPro" id="IPR036844">
    <property type="entry name" value="Hint_dom_sf"/>
</dbReference>
<dbReference type="InterPro" id="IPR004042">
    <property type="entry name" value="Intein_endonuc_central"/>
</dbReference>
<dbReference type="SUPFAM" id="SSF55608">
    <property type="entry name" value="Homing endonucleases"/>
    <property type="match status" value="2"/>
</dbReference>
<dbReference type="SUPFAM" id="SSF51294">
    <property type="entry name" value="Hedgehog/intein (Hint) domain"/>
    <property type="match status" value="1"/>
</dbReference>
<dbReference type="AlphaFoldDB" id="G8ZQA5"/>
<sequence length="674" mass="76427">MATNCNPSFGGLSENTRLFLSNGTLIDITKLKSGDRLLSAEGKASEVERVVQFTGNLVKFTQTFSHVTTGFEPGYIPYGVVSFTVSDTQVLVFRTLQRLKVMRVKEKRVFEITELRKQLREAVGMLMLPVTGSRTFLSSSTIREAKDYVKRKTAASDDGYITWNCVAKNIAQLSKELRVSTKVLLSPMNLEIPVLKPWMDKWYGEDVTSDKVDALAWLFGFWIGNGYRKGAIFGLHSEGHDVNDYLRNCAGKLGMICKFKKRGEDGFRAEATLLMPDGSRDRNSPLTNALEELRFYLHGKKGDPKSVPKFLGFEARSVREYFMAGLIDSDGSTKYQQGTVRACIKTTHQPIRDGILLVWRSLGLNLTVSFEPEQMRRDVHQNDTWIFDLFEGANKPVFWSILEKCSCERKRNPQKDKDYRPLLCPPVKPNATDVDPLNFMSISFETSNSGSGKLYSIQLKDPSSTFITEDQLICAGSCSGSVHHKESTITRDEGFFARDDNFCNCCARARHGRFEELPWDGSKLWCDNCCKRYEVSAMICVNEKCMEIPSKEQAAKMRRENRLRCLSCKSQLRDDSASNKKRSMIPGFCASCGTTEASSWRKLGWNKNDKKRLCKNCHFECTKSKRYCASCARIITRVEEPELLKKYSKSQNHPDAFIPCPRCEEPTNVMMFGA</sequence>
<gene>
    <name evidence="2" type="primary">TDEL0B06700</name>
    <name evidence="2" type="ORF">TDEL_0B06700</name>
</gene>
<dbReference type="eggNOG" id="KOG1352">
    <property type="taxonomic scope" value="Eukaryota"/>
</dbReference>
<dbReference type="InterPro" id="IPR027434">
    <property type="entry name" value="Homing_endonucl"/>
</dbReference>
<dbReference type="Gene3D" id="2.170.16.10">
    <property type="entry name" value="Hedgehog/Intein (Hint) domain"/>
    <property type="match status" value="1"/>
</dbReference>
<dbReference type="RefSeq" id="XP_003680010.1">
    <property type="nucleotide sequence ID" value="XM_003679962.1"/>
</dbReference>
<accession>G8ZQA5</accession>
<dbReference type="EMBL" id="HE616743">
    <property type="protein sequence ID" value="CCE90799.1"/>
    <property type="molecule type" value="Genomic_DNA"/>
</dbReference>
<protein>
    <recommendedName>
        <fullName evidence="1">DOD-type homing endonuclease domain-containing protein</fullName>
    </recommendedName>
</protein>
<dbReference type="Pfam" id="PF05204">
    <property type="entry name" value="Hom_end"/>
    <property type="match status" value="1"/>
</dbReference>
<dbReference type="InParanoid" id="G8ZQA5"/>
<keyword evidence="3" id="KW-1185">Reference proteome</keyword>
<evidence type="ECO:0000259" key="1">
    <source>
        <dbReference type="PROSITE" id="PS50819"/>
    </source>
</evidence>
<evidence type="ECO:0000313" key="2">
    <source>
        <dbReference type="EMBL" id="CCE90799.1"/>
    </source>
</evidence>
<name>G8ZQA5_TORDE</name>
<dbReference type="Pfam" id="PF05203">
    <property type="entry name" value="Hom_end_hint"/>
    <property type="match status" value="1"/>
</dbReference>
<dbReference type="InterPro" id="IPR007868">
    <property type="entry name" value="Hom_end_hint"/>
</dbReference>
<dbReference type="OrthoDB" id="4037793at2759"/>
<dbReference type="PROSITE" id="PS50819">
    <property type="entry name" value="INTEIN_ENDONUCLEASE"/>
    <property type="match status" value="1"/>
</dbReference>
<dbReference type="InterPro" id="IPR007869">
    <property type="entry name" value="Homing_endonuc_PI-Sce"/>
</dbReference>
<dbReference type="KEGG" id="tdl:TDEL_0B06700"/>